<reference evidence="20" key="1">
    <citation type="submission" date="2024-02" db="UniProtKB">
        <authorList>
            <consortium name="WormBaseParasite"/>
        </authorList>
    </citation>
    <scope>IDENTIFICATION</scope>
</reference>
<dbReference type="InterPro" id="IPR003599">
    <property type="entry name" value="Ig_sub"/>
</dbReference>
<evidence type="ECO:0000256" key="1">
    <source>
        <dbReference type="ARBA" id="ARBA00004167"/>
    </source>
</evidence>
<evidence type="ECO:0000256" key="7">
    <source>
        <dbReference type="ARBA" id="ARBA00022801"/>
    </source>
</evidence>
<evidence type="ECO:0000256" key="4">
    <source>
        <dbReference type="ARBA" id="ARBA00022692"/>
    </source>
</evidence>
<dbReference type="Pfam" id="PF00041">
    <property type="entry name" value="fn3"/>
    <property type="match status" value="4"/>
</dbReference>
<dbReference type="SMART" id="SM00409">
    <property type="entry name" value="IG"/>
    <property type="match status" value="3"/>
</dbReference>
<dbReference type="FunFam" id="2.60.40.10:FF:000032">
    <property type="entry name" value="palladin isoform X1"/>
    <property type="match status" value="1"/>
</dbReference>
<feature type="region of interest" description="Disordered" evidence="16">
    <location>
        <begin position="731"/>
        <end position="757"/>
    </location>
</feature>
<dbReference type="InterPro" id="IPR003961">
    <property type="entry name" value="FN3_dom"/>
</dbReference>
<keyword evidence="4" id="KW-0812">Transmembrane</keyword>
<evidence type="ECO:0000259" key="17">
    <source>
        <dbReference type="PROSITE" id="PS50835"/>
    </source>
</evidence>
<dbReference type="AlphaFoldDB" id="A0AAF3J2R0"/>
<dbReference type="Proteomes" id="UP000887575">
    <property type="component" value="Unassembled WGS sequence"/>
</dbReference>
<evidence type="ECO:0000259" key="18">
    <source>
        <dbReference type="PROSITE" id="PS50853"/>
    </source>
</evidence>
<dbReference type="FunFam" id="2.60.40.10:FF:000036">
    <property type="entry name" value="receptor-type tyrosine-protein phosphatase delta isoform X1"/>
    <property type="match status" value="1"/>
</dbReference>
<feature type="domain" description="Ig-like" evidence="17">
    <location>
        <begin position="46"/>
        <end position="137"/>
    </location>
</feature>
<feature type="domain" description="Ig-like" evidence="17">
    <location>
        <begin position="149"/>
        <end position="238"/>
    </location>
</feature>
<dbReference type="SMART" id="SM00060">
    <property type="entry name" value="FN3"/>
    <property type="match status" value="4"/>
</dbReference>
<feature type="domain" description="Ig-like" evidence="17">
    <location>
        <begin position="248"/>
        <end position="332"/>
    </location>
</feature>
<dbReference type="CDD" id="cd00096">
    <property type="entry name" value="Ig"/>
    <property type="match status" value="1"/>
</dbReference>
<feature type="domain" description="Fibronectin type-III" evidence="18">
    <location>
        <begin position="439"/>
        <end position="534"/>
    </location>
</feature>
<dbReference type="SUPFAM" id="SSF48726">
    <property type="entry name" value="Immunoglobulin"/>
    <property type="match status" value="3"/>
</dbReference>
<evidence type="ECO:0000256" key="5">
    <source>
        <dbReference type="ARBA" id="ARBA00022729"/>
    </source>
</evidence>
<dbReference type="InterPro" id="IPR050964">
    <property type="entry name" value="Striated_Muscle_Regulatory"/>
</dbReference>
<evidence type="ECO:0000256" key="11">
    <source>
        <dbReference type="ARBA" id="ARBA00023157"/>
    </source>
</evidence>
<dbReference type="InterPro" id="IPR013783">
    <property type="entry name" value="Ig-like_fold"/>
</dbReference>
<evidence type="ECO:0000256" key="2">
    <source>
        <dbReference type="ARBA" id="ARBA00010504"/>
    </source>
</evidence>
<organism evidence="19 20">
    <name type="scientific">Mesorhabditis belari</name>
    <dbReference type="NCBI Taxonomy" id="2138241"/>
    <lineage>
        <taxon>Eukaryota</taxon>
        <taxon>Metazoa</taxon>
        <taxon>Ecdysozoa</taxon>
        <taxon>Nematoda</taxon>
        <taxon>Chromadorea</taxon>
        <taxon>Rhabditida</taxon>
        <taxon>Rhabditina</taxon>
        <taxon>Rhabditomorpha</taxon>
        <taxon>Rhabditoidea</taxon>
        <taxon>Rhabditidae</taxon>
        <taxon>Mesorhabditinae</taxon>
        <taxon>Mesorhabditis</taxon>
    </lineage>
</organism>
<feature type="region of interest" description="Disordered" evidence="16">
    <location>
        <begin position="418"/>
        <end position="443"/>
    </location>
</feature>
<evidence type="ECO:0000313" key="19">
    <source>
        <dbReference type="Proteomes" id="UP000887575"/>
    </source>
</evidence>
<comment type="catalytic activity">
    <reaction evidence="15">
        <text>O-phospho-L-tyrosyl-[protein] + H2O = L-tyrosyl-[protein] + phosphate</text>
        <dbReference type="Rhea" id="RHEA:10684"/>
        <dbReference type="Rhea" id="RHEA-COMP:10136"/>
        <dbReference type="Rhea" id="RHEA-COMP:20101"/>
        <dbReference type="ChEBI" id="CHEBI:15377"/>
        <dbReference type="ChEBI" id="CHEBI:43474"/>
        <dbReference type="ChEBI" id="CHEBI:46858"/>
        <dbReference type="ChEBI" id="CHEBI:61978"/>
        <dbReference type="EC" id="3.1.3.48"/>
    </reaction>
</comment>
<dbReference type="Pfam" id="PF13927">
    <property type="entry name" value="Ig_3"/>
    <property type="match status" value="2"/>
</dbReference>
<feature type="domain" description="Fibronectin type-III" evidence="18">
    <location>
        <begin position="538"/>
        <end position="627"/>
    </location>
</feature>
<evidence type="ECO:0000256" key="13">
    <source>
        <dbReference type="ARBA" id="ARBA00023180"/>
    </source>
</evidence>
<keyword evidence="6" id="KW-0677">Repeat</keyword>
<accession>A0AAF3J2R0</accession>
<dbReference type="PROSITE" id="PS50835">
    <property type="entry name" value="IG_LIKE"/>
    <property type="match status" value="3"/>
</dbReference>
<evidence type="ECO:0000256" key="12">
    <source>
        <dbReference type="ARBA" id="ARBA00023170"/>
    </source>
</evidence>
<keyword evidence="9" id="KW-1133">Transmembrane helix</keyword>
<dbReference type="Gene3D" id="2.60.40.10">
    <property type="entry name" value="Immunoglobulins"/>
    <property type="match status" value="7"/>
</dbReference>
<keyword evidence="10" id="KW-0472">Membrane</keyword>
<protein>
    <recommendedName>
        <fullName evidence="3">protein-tyrosine-phosphatase</fullName>
        <ecNumber evidence="3">3.1.3.48</ecNumber>
    </recommendedName>
</protein>
<dbReference type="InterPro" id="IPR036116">
    <property type="entry name" value="FN3_sf"/>
</dbReference>
<keyword evidence="19" id="KW-1185">Reference proteome</keyword>
<dbReference type="InterPro" id="IPR036179">
    <property type="entry name" value="Ig-like_dom_sf"/>
</dbReference>
<evidence type="ECO:0000256" key="16">
    <source>
        <dbReference type="SAM" id="MobiDB-lite"/>
    </source>
</evidence>
<dbReference type="FunFam" id="2.60.40.10:FF:000010">
    <property type="entry name" value="receptor-type tyrosine-protein phosphatase delta isoform X1"/>
    <property type="match status" value="1"/>
</dbReference>
<evidence type="ECO:0000256" key="15">
    <source>
        <dbReference type="ARBA" id="ARBA00051722"/>
    </source>
</evidence>
<evidence type="ECO:0000256" key="6">
    <source>
        <dbReference type="ARBA" id="ARBA00022737"/>
    </source>
</evidence>
<dbReference type="PANTHER" id="PTHR13817">
    <property type="entry name" value="TITIN"/>
    <property type="match status" value="1"/>
</dbReference>
<keyword evidence="5" id="KW-0732">Signal</keyword>
<evidence type="ECO:0000313" key="20">
    <source>
        <dbReference type="WBParaSite" id="MBELARI_LOCUS12554"/>
    </source>
</evidence>
<feature type="domain" description="Fibronectin type-III" evidence="18">
    <location>
        <begin position="339"/>
        <end position="434"/>
    </location>
</feature>
<dbReference type="CDD" id="cd00063">
    <property type="entry name" value="FN3"/>
    <property type="match status" value="4"/>
</dbReference>
<comment type="similarity">
    <text evidence="2">Belongs to the protein-tyrosine phosphatase family. Receptor class 2A subfamily.</text>
</comment>
<keyword evidence="8" id="KW-0904">Protein phosphatase</keyword>
<keyword evidence="13" id="KW-0325">Glycoprotein</keyword>
<comment type="subcellular location">
    <subcellularLocation>
        <location evidence="1">Membrane</location>
        <topology evidence="1">Single-pass membrane protein</topology>
    </subcellularLocation>
</comment>
<dbReference type="Pfam" id="PF07679">
    <property type="entry name" value="I-set"/>
    <property type="match status" value="1"/>
</dbReference>
<dbReference type="InterPro" id="IPR007110">
    <property type="entry name" value="Ig-like_dom"/>
</dbReference>
<keyword evidence="7" id="KW-0378">Hydrolase</keyword>
<dbReference type="PROSITE" id="PS50853">
    <property type="entry name" value="FN3"/>
    <property type="match status" value="4"/>
</dbReference>
<evidence type="ECO:0000256" key="10">
    <source>
        <dbReference type="ARBA" id="ARBA00023136"/>
    </source>
</evidence>
<evidence type="ECO:0000256" key="9">
    <source>
        <dbReference type="ARBA" id="ARBA00022989"/>
    </source>
</evidence>
<feature type="compositionally biased region" description="Basic and acidic residues" evidence="16">
    <location>
        <begin position="736"/>
        <end position="747"/>
    </location>
</feature>
<name>A0AAF3J2R0_9BILA</name>
<dbReference type="InterPro" id="IPR013098">
    <property type="entry name" value="Ig_I-set"/>
</dbReference>
<dbReference type="SMART" id="SM00408">
    <property type="entry name" value="IGc2"/>
    <property type="match status" value="3"/>
</dbReference>
<dbReference type="PANTHER" id="PTHR13817:SF173">
    <property type="entry name" value="FRAZZLED"/>
    <property type="match status" value="1"/>
</dbReference>
<evidence type="ECO:0000256" key="3">
    <source>
        <dbReference type="ARBA" id="ARBA00013064"/>
    </source>
</evidence>
<dbReference type="GO" id="GO:0016020">
    <property type="term" value="C:membrane"/>
    <property type="evidence" value="ECO:0007669"/>
    <property type="project" value="UniProtKB-SubCell"/>
</dbReference>
<feature type="domain" description="Fibronectin type-III" evidence="18">
    <location>
        <begin position="629"/>
        <end position="747"/>
    </location>
</feature>
<keyword evidence="12" id="KW-0675">Receptor</keyword>
<proteinExistence type="inferred from homology"/>
<keyword evidence="14" id="KW-0393">Immunoglobulin domain</keyword>
<evidence type="ECO:0000256" key="14">
    <source>
        <dbReference type="ARBA" id="ARBA00023319"/>
    </source>
</evidence>
<keyword evidence="11" id="KW-1015">Disulfide bond</keyword>
<evidence type="ECO:0000256" key="8">
    <source>
        <dbReference type="ARBA" id="ARBA00022912"/>
    </source>
</evidence>
<sequence length="757" mass="83487">MRRKPPKWSANWGISLIVFFSTVIIDVNANDVFSSYQDYIKQLAYPARLVVRPDASVVVTSSPVSFFCRSDGNPLPTVVWKVNGKSITDSRFTVKSLQSGLSTLRIEPVIPSDNQSLISCSADNGVASPVFAEALLTVFEKESTPTGFPSIDSHPSLKSVEQGRTAHVNCRVHGAPRPKVLWLRDLIPVDIRADARYSVSTIGNPGALMIQNAREEDQGKYECVARNEHGVMHSKSAHLYVKVRRVPPYFSYKLEKLYKVHIGGNLNLTCVAVGYPMPRVFWKKSGDVALSDPLTAPIGKNILTLSAVEKSENFTCVAVSKLGNIEAITTVMAKPSPPSPSLLRVDGVTSSSVTLAWDHVKLPENERLIKYLIKFRQKYGDSSHFRVKEISAELQRATIGDLEPFTLYEFTISTVNEIGSGNPSPPREAQTAEAAPSTPPRKVQARAMNRGSIYVTWEPSEHPNGEISGYRILYTDGDKNTPTAHWESKDVTGQPPSQIHGLKLDAIYHIYVQARNRKGVSPLSNLATVITTQGIPGQPQSLTAKASDSRGIQLTWEQPLLVQPILRYVVWMNGTEGERELTLTNAQEKYSVTGLDPNIYYAFRVAAESQRGRGPFCPTVVAQTLPSAPAGPPTITAMSSENSSSIEISWSPPDQIHQNGKIVNYQLKWRSIETIKREKNDEESEESNEIEKKNEEKWEVMRVDGMSGKSTVIGLIPATVYEVTIAAGTEKGFGPESHRRTIRTKEDFEGETVSPGG</sequence>
<dbReference type="EC" id="3.1.3.48" evidence="3"/>
<dbReference type="SUPFAM" id="SSF49265">
    <property type="entry name" value="Fibronectin type III"/>
    <property type="match status" value="2"/>
</dbReference>
<dbReference type="GO" id="GO:0004725">
    <property type="term" value="F:protein tyrosine phosphatase activity"/>
    <property type="evidence" value="ECO:0007669"/>
    <property type="project" value="UniProtKB-EC"/>
</dbReference>
<dbReference type="WBParaSite" id="MBELARI_LOCUS12554">
    <property type="protein sequence ID" value="MBELARI_LOCUS12554"/>
    <property type="gene ID" value="MBELARI_LOCUS12554"/>
</dbReference>
<dbReference type="InterPro" id="IPR003598">
    <property type="entry name" value="Ig_sub2"/>
</dbReference>